<keyword evidence="3" id="KW-1185">Reference proteome</keyword>
<accession>A0A4Q2K5Y2</accession>
<keyword evidence="1" id="KW-1133">Transmembrane helix</keyword>
<evidence type="ECO:0000313" key="2">
    <source>
        <dbReference type="EMBL" id="RXZ58179.1"/>
    </source>
</evidence>
<proteinExistence type="predicted"/>
<protein>
    <recommendedName>
        <fullName evidence="4">Stage III sporulation protein AF</fullName>
    </recommendedName>
</protein>
<dbReference type="EMBL" id="SDOZ01000003">
    <property type="protein sequence ID" value="RXZ58179.1"/>
    <property type="molecule type" value="Genomic_DNA"/>
</dbReference>
<organism evidence="2 3">
    <name type="scientific">Candidatus Borkfalkia ceftriaxoniphila</name>
    <dbReference type="NCBI Taxonomy" id="2508949"/>
    <lineage>
        <taxon>Bacteria</taxon>
        <taxon>Bacillati</taxon>
        <taxon>Bacillota</taxon>
        <taxon>Clostridia</taxon>
        <taxon>Christensenellales</taxon>
        <taxon>Christensenellaceae</taxon>
        <taxon>Candidatus Borkfalkia</taxon>
    </lineage>
</organism>
<sequence length="170" mass="19052">MSAYILSICGAVILSALVTIIMPEGKIGKFINGVLKILCVFIMLVPLVNWVSDLKFEGKGEGNETEVSLDEDYLDYFFGKQAESLSEELKKIVEKEFSIKVLIVTDWECADYAFSVRKVQINIKDFGMNGNDEHIMIIEQLRTRVSEIAKIDKEAVTVYEGTGNEERTAG</sequence>
<keyword evidence="1" id="KW-0472">Membrane</keyword>
<gene>
    <name evidence="2" type="ORF">ESZ91_08960</name>
</gene>
<evidence type="ECO:0000256" key="1">
    <source>
        <dbReference type="SAM" id="Phobius"/>
    </source>
</evidence>
<comment type="caution">
    <text evidence="2">The sequence shown here is derived from an EMBL/GenBank/DDBJ whole genome shotgun (WGS) entry which is preliminary data.</text>
</comment>
<dbReference type="RefSeq" id="WP_129226422.1">
    <property type="nucleotide sequence ID" value="NZ_SDOZ01000003.1"/>
</dbReference>
<evidence type="ECO:0008006" key="4">
    <source>
        <dbReference type="Google" id="ProtNLM"/>
    </source>
</evidence>
<evidence type="ECO:0000313" key="3">
    <source>
        <dbReference type="Proteomes" id="UP000291269"/>
    </source>
</evidence>
<dbReference type="AlphaFoldDB" id="A0A4Q2K5Y2"/>
<keyword evidence="1" id="KW-0812">Transmembrane</keyword>
<reference evidence="2 3" key="1">
    <citation type="journal article" date="2019" name="Gut">
        <title>Antibiotics-induced monodominance of a novel gut bacterial order.</title>
        <authorList>
            <person name="Hildebrand F."/>
            <person name="Moitinho-Silva L."/>
            <person name="Blasche S."/>
            <person name="Jahn M.T."/>
            <person name="Gossmann T.I."/>
            <person name="Heuerta-Cepas J."/>
            <person name="Hercog R."/>
            <person name="Luetge M."/>
            <person name="Bahram M."/>
            <person name="Pryszlak A."/>
            <person name="Alves R.J."/>
            <person name="Waszak S.M."/>
            <person name="Zhu A."/>
            <person name="Ye L."/>
            <person name="Costea P.I."/>
            <person name="Aalvink S."/>
            <person name="Belzer C."/>
            <person name="Forslund S.K."/>
            <person name="Sunagawa S."/>
            <person name="Hentschel U."/>
            <person name="Merten C."/>
            <person name="Patil K.R."/>
            <person name="Benes V."/>
            <person name="Bork P."/>
        </authorList>
    </citation>
    <scope>NUCLEOTIDE SEQUENCE [LARGE SCALE GENOMIC DNA]</scope>
    <source>
        <strain evidence="2 3">HDS1380</strain>
    </source>
</reference>
<name>A0A4Q2K5Y2_9FIRM</name>
<dbReference type="Proteomes" id="UP000291269">
    <property type="component" value="Unassembled WGS sequence"/>
</dbReference>
<feature type="transmembrane region" description="Helical" evidence="1">
    <location>
        <begin position="33"/>
        <end position="51"/>
    </location>
</feature>